<evidence type="ECO:0000256" key="1">
    <source>
        <dbReference type="SAM" id="MobiDB-lite"/>
    </source>
</evidence>
<gene>
    <name evidence="3" type="ORF">DRW07_09380</name>
</gene>
<feature type="transmembrane region" description="Helical" evidence="2">
    <location>
        <begin position="12"/>
        <end position="37"/>
    </location>
</feature>
<keyword evidence="2" id="KW-1133">Transmembrane helix</keyword>
<evidence type="ECO:0000313" key="4">
    <source>
        <dbReference type="Proteomes" id="UP000275281"/>
    </source>
</evidence>
<evidence type="ECO:0000313" key="3">
    <source>
        <dbReference type="EMBL" id="RPJ66297.1"/>
    </source>
</evidence>
<dbReference type="RefSeq" id="WP_124027656.1">
    <property type="nucleotide sequence ID" value="NZ_JBHRSN010000006.1"/>
</dbReference>
<keyword evidence="2" id="KW-0472">Membrane</keyword>
<feature type="region of interest" description="Disordered" evidence="1">
    <location>
        <begin position="161"/>
        <end position="184"/>
    </location>
</feature>
<comment type="caution">
    <text evidence="3">The sequence shown here is derived from an EMBL/GenBank/DDBJ whole genome shotgun (WGS) entry which is preliminary data.</text>
</comment>
<accession>A0A3N5XYP7</accession>
<sequence>MSNLSRAFLRQKLAIALIVFLSVQGAAFVGTLVASYISQQDALSEVLQRISLDTSRLDLGNDELNSVPNRPDIAHYIDSLNTYLIDKSMPLQLVSINGIKGDKDPFTFSNTVSSELLSNEQKVTLALSKPPLYSGLSVSYLALFSVLCWLLLPTRKQRLKGAQAHSGNEKSETPNQHNSQNNQPVKNVVINLKTKTLSLEGEEESIVLQNKPLCFYIALLKYCAKHPNSHLNHQQAIPEELLKLANDAFAKLIELGHTKRKRPDFSANLDKTLSEIRAVLDELFIALPQQKQKYYPPRAQGEGSRSKQHSYALTQLNKGDVTFIEN</sequence>
<name>A0A3N5XYP7_9ALTE</name>
<proteinExistence type="predicted"/>
<dbReference type="AlphaFoldDB" id="A0A3N5XYP7"/>
<dbReference type="EMBL" id="RPOK01000003">
    <property type="protein sequence ID" value="RPJ66297.1"/>
    <property type="molecule type" value="Genomic_DNA"/>
</dbReference>
<keyword evidence="4" id="KW-1185">Reference proteome</keyword>
<reference evidence="3 4" key="1">
    <citation type="submission" date="2018-11" db="EMBL/GenBank/DDBJ databases">
        <authorList>
            <person name="Ye M.-Q."/>
            <person name="Du Z.-J."/>
        </authorList>
    </citation>
    <scope>NUCLEOTIDE SEQUENCE [LARGE SCALE GENOMIC DNA]</scope>
    <source>
        <strain evidence="3 4">U0105</strain>
    </source>
</reference>
<organism evidence="3 4">
    <name type="scientific">Alteromonas sediminis</name>
    <dbReference type="NCBI Taxonomy" id="2259342"/>
    <lineage>
        <taxon>Bacteria</taxon>
        <taxon>Pseudomonadati</taxon>
        <taxon>Pseudomonadota</taxon>
        <taxon>Gammaproteobacteria</taxon>
        <taxon>Alteromonadales</taxon>
        <taxon>Alteromonadaceae</taxon>
        <taxon>Alteromonas/Salinimonas group</taxon>
        <taxon>Alteromonas</taxon>
    </lineage>
</organism>
<dbReference type="Proteomes" id="UP000275281">
    <property type="component" value="Unassembled WGS sequence"/>
</dbReference>
<feature type="compositionally biased region" description="Polar residues" evidence="1">
    <location>
        <begin position="173"/>
        <end position="184"/>
    </location>
</feature>
<dbReference type="OrthoDB" id="5701613at2"/>
<keyword evidence="2" id="KW-0812">Transmembrane</keyword>
<evidence type="ECO:0000256" key="2">
    <source>
        <dbReference type="SAM" id="Phobius"/>
    </source>
</evidence>
<protein>
    <submittedName>
        <fullName evidence="3">Uncharacterized protein</fullName>
    </submittedName>
</protein>
<feature type="transmembrane region" description="Helical" evidence="2">
    <location>
        <begin position="132"/>
        <end position="152"/>
    </location>
</feature>